<dbReference type="GO" id="GO:0016787">
    <property type="term" value="F:hydrolase activity"/>
    <property type="evidence" value="ECO:0007669"/>
    <property type="project" value="UniProtKB-KW"/>
</dbReference>
<evidence type="ECO:0000256" key="1">
    <source>
        <dbReference type="ARBA" id="ARBA00022741"/>
    </source>
</evidence>
<dbReference type="InterPro" id="IPR027417">
    <property type="entry name" value="P-loop_NTPase"/>
</dbReference>
<dbReference type="PANTHER" id="PTHR18934:SF99">
    <property type="entry name" value="ATP-DEPENDENT RNA HELICASE DHX37-RELATED"/>
    <property type="match status" value="1"/>
</dbReference>
<dbReference type="EMBL" id="BTRK01000004">
    <property type="protein sequence ID" value="GMR49409.1"/>
    <property type="molecule type" value="Genomic_DNA"/>
</dbReference>
<comment type="caution">
    <text evidence="5">The sequence shown here is derived from an EMBL/GenBank/DDBJ whole genome shotgun (WGS) entry which is preliminary data.</text>
</comment>
<dbReference type="SUPFAM" id="SSF52540">
    <property type="entry name" value="P-loop containing nucleoside triphosphate hydrolases"/>
    <property type="match status" value="1"/>
</dbReference>
<evidence type="ECO:0000256" key="3">
    <source>
        <dbReference type="ARBA" id="ARBA00022806"/>
    </source>
</evidence>
<sequence length="179" mass="20785">LTVPNAEYVIDCGQQKIPSEYTMDGLRNLETIPIDDLMIEQRAGRTGRDTYGEYFLPYPMEKVEEMMKKSQRELMLNREFDERHLLYKKLYKLRLLYEPPERLTRELLTSMEIRGLYNEADGITKDVILLNSLLNFLSPELARLVIQGVRLGISEHIIYLVAHSISRIKFCQTGSAARG</sequence>
<proteinExistence type="predicted"/>
<dbReference type="GO" id="GO:0004386">
    <property type="term" value="F:helicase activity"/>
    <property type="evidence" value="ECO:0007669"/>
    <property type="project" value="UniProtKB-KW"/>
</dbReference>
<organism evidence="5 6">
    <name type="scientific">Pristionchus mayeri</name>
    <dbReference type="NCBI Taxonomy" id="1317129"/>
    <lineage>
        <taxon>Eukaryota</taxon>
        <taxon>Metazoa</taxon>
        <taxon>Ecdysozoa</taxon>
        <taxon>Nematoda</taxon>
        <taxon>Chromadorea</taxon>
        <taxon>Rhabditida</taxon>
        <taxon>Rhabditina</taxon>
        <taxon>Diplogasteromorpha</taxon>
        <taxon>Diplogasteroidea</taxon>
        <taxon>Neodiplogasteridae</taxon>
        <taxon>Pristionchus</taxon>
    </lineage>
</organism>
<dbReference type="PANTHER" id="PTHR18934">
    <property type="entry name" value="ATP-DEPENDENT RNA HELICASE"/>
    <property type="match status" value="1"/>
</dbReference>
<keyword evidence="4" id="KW-0067">ATP-binding</keyword>
<dbReference type="GO" id="GO:0003723">
    <property type="term" value="F:RNA binding"/>
    <property type="evidence" value="ECO:0007669"/>
    <property type="project" value="TreeGrafter"/>
</dbReference>
<gene>
    <name evidence="5" type="ORF">PMAYCL1PPCAC_19604</name>
</gene>
<keyword evidence="3" id="KW-0347">Helicase</keyword>
<dbReference type="GO" id="GO:0005524">
    <property type="term" value="F:ATP binding"/>
    <property type="evidence" value="ECO:0007669"/>
    <property type="project" value="UniProtKB-KW"/>
</dbReference>
<feature type="non-terminal residue" evidence="5">
    <location>
        <position position="179"/>
    </location>
</feature>
<name>A0AAN5I2L0_9BILA</name>
<evidence type="ECO:0000313" key="5">
    <source>
        <dbReference type="EMBL" id="GMR49409.1"/>
    </source>
</evidence>
<keyword evidence="6" id="KW-1185">Reference proteome</keyword>
<dbReference type="Gene3D" id="3.40.50.300">
    <property type="entry name" value="P-loop containing nucleotide triphosphate hydrolases"/>
    <property type="match status" value="1"/>
</dbReference>
<keyword evidence="2" id="KW-0378">Hydrolase</keyword>
<accession>A0AAN5I2L0</accession>
<evidence type="ECO:0000313" key="6">
    <source>
        <dbReference type="Proteomes" id="UP001328107"/>
    </source>
</evidence>
<protein>
    <submittedName>
        <fullName evidence="5">Uncharacterized protein</fullName>
    </submittedName>
</protein>
<dbReference type="AlphaFoldDB" id="A0AAN5I2L0"/>
<evidence type="ECO:0000256" key="2">
    <source>
        <dbReference type="ARBA" id="ARBA00022801"/>
    </source>
</evidence>
<evidence type="ECO:0000256" key="4">
    <source>
        <dbReference type="ARBA" id="ARBA00022840"/>
    </source>
</evidence>
<reference evidence="6" key="1">
    <citation type="submission" date="2022-10" db="EMBL/GenBank/DDBJ databases">
        <title>Genome assembly of Pristionchus species.</title>
        <authorList>
            <person name="Yoshida K."/>
            <person name="Sommer R.J."/>
        </authorList>
    </citation>
    <scope>NUCLEOTIDE SEQUENCE [LARGE SCALE GENOMIC DNA]</scope>
    <source>
        <strain evidence="6">RS5460</strain>
    </source>
</reference>
<feature type="non-terminal residue" evidence="5">
    <location>
        <position position="1"/>
    </location>
</feature>
<dbReference type="Proteomes" id="UP001328107">
    <property type="component" value="Unassembled WGS sequence"/>
</dbReference>
<keyword evidence="1" id="KW-0547">Nucleotide-binding</keyword>